<reference evidence="7 8" key="1">
    <citation type="submission" date="2024-06" db="EMBL/GenBank/DDBJ databases">
        <title>Genomic Encyclopedia of Type Strains, Phase IV (KMG-IV): sequencing the most valuable type-strain genomes for metagenomic binning, comparative biology and taxonomic classification.</title>
        <authorList>
            <person name="Goeker M."/>
        </authorList>
    </citation>
    <scope>NUCLEOTIDE SEQUENCE [LARGE SCALE GENOMIC DNA]</scope>
    <source>
        <strain evidence="7 8">DSM 105042</strain>
    </source>
</reference>
<name>A0ABV2H0Q2_9HYPH</name>
<comment type="subcellular location">
    <subcellularLocation>
        <location evidence="1">Periplasm</location>
    </subcellularLocation>
</comment>
<proteinExistence type="inferred from homology"/>
<keyword evidence="5" id="KW-0574">Periplasm</keyword>
<evidence type="ECO:0000256" key="1">
    <source>
        <dbReference type="ARBA" id="ARBA00004418"/>
    </source>
</evidence>
<feature type="chain" id="PRO_5045846830" evidence="6">
    <location>
        <begin position="28"/>
        <end position="130"/>
    </location>
</feature>
<accession>A0ABV2H0Q2</accession>
<comment type="caution">
    <text evidence="7">The sequence shown here is derived from an EMBL/GenBank/DDBJ whole genome shotgun (WGS) entry which is preliminary data.</text>
</comment>
<evidence type="ECO:0000313" key="8">
    <source>
        <dbReference type="Proteomes" id="UP001549031"/>
    </source>
</evidence>
<gene>
    <name evidence="7" type="ORF">ABID21_000212</name>
</gene>
<evidence type="ECO:0000256" key="4">
    <source>
        <dbReference type="ARBA" id="ARBA00022729"/>
    </source>
</evidence>
<dbReference type="SUPFAM" id="SSF53850">
    <property type="entry name" value="Periplasmic binding protein-like II"/>
    <property type="match status" value="1"/>
</dbReference>
<evidence type="ECO:0000256" key="3">
    <source>
        <dbReference type="ARBA" id="ARBA00022448"/>
    </source>
</evidence>
<keyword evidence="4 6" id="KW-0732">Signal</keyword>
<dbReference type="PANTHER" id="PTHR30368:SF2">
    <property type="entry name" value="SULFATE-BINDING PROTEIN"/>
    <property type="match status" value="1"/>
</dbReference>
<sequence>MFKFSHGLGALALSLFLTFGLFTPANAETTLLNVSYDPTREFYAEFNRLFADHWKKDTGETIQVEQSQGGSGRQARAVIEGWTPMSSPWRSAATSARLPNAAARSRRLARQVPAQFRPLYVDDRLPRPQG</sequence>
<evidence type="ECO:0000256" key="6">
    <source>
        <dbReference type="SAM" id="SignalP"/>
    </source>
</evidence>
<evidence type="ECO:0000313" key="7">
    <source>
        <dbReference type="EMBL" id="MET3584120.1"/>
    </source>
</evidence>
<keyword evidence="3" id="KW-0813">Transport</keyword>
<feature type="signal peptide" evidence="6">
    <location>
        <begin position="1"/>
        <end position="27"/>
    </location>
</feature>
<evidence type="ECO:0000256" key="2">
    <source>
        <dbReference type="ARBA" id="ARBA00006099"/>
    </source>
</evidence>
<dbReference type="InterPro" id="IPR005669">
    <property type="entry name" value="Thiosulph/SO4-bd"/>
</dbReference>
<dbReference type="PANTHER" id="PTHR30368">
    <property type="entry name" value="SULFATE-BINDING PROTEIN"/>
    <property type="match status" value="1"/>
</dbReference>
<dbReference type="Proteomes" id="UP001549031">
    <property type="component" value="Unassembled WGS sequence"/>
</dbReference>
<organism evidence="7 8">
    <name type="scientific">Pseudorhizobium tarimense</name>
    <dbReference type="NCBI Taxonomy" id="1079109"/>
    <lineage>
        <taxon>Bacteria</taxon>
        <taxon>Pseudomonadati</taxon>
        <taxon>Pseudomonadota</taxon>
        <taxon>Alphaproteobacteria</taxon>
        <taxon>Hyphomicrobiales</taxon>
        <taxon>Rhizobiaceae</taxon>
        <taxon>Rhizobium/Agrobacterium group</taxon>
        <taxon>Pseudorhizobium</taxon>
    </lineage>
</organism>
<dbReference type="EMBL" id="JBEPLJ010000001">
    <property type="protein sequence ID" value="MET3584120.1"/>
    <property type="molecule type" value="Genomic_DNA"/>
</dbReference>
<evidence type="ECO:0000256" key="5">
    <source>
        <dbReference type="ARBA" id="ARBA00022764"/>
    </source>
</evidence>
<dbReference type="Gene3D" id="3.40.190.10">
    <property type="entry name" value="Periplasmic binding protein-like II"/>
    <property type="match status" value="1"/>
</dbReference>
<protein>
    <submittedName>
        <fullName evidence="7">TRAP-type C4-dicarboxylate transport system substrate-binding protein</fullName>
    </submittedName>
</protein>
<comment type="similarity">
    <text evidence="2">Belongs to the prokaryotic sulfate-binding protein family.</text>
</comment>
<keyword evidence="8" id="KW-1185">Reference proteome</keyword>